<name>A0A1F6M9V0_9BACT</name>
<reference evidence="2 3" key="1">
    <citation type="journal article" date="2016" name="Nat. Commun.">
        <title>Thousands of microbial genomes shed light on interconnected biogeochemical processes in an aquifer system.</title>
        <authorList>
            <person name="Anantharaman K."/>
            <person name="Brown C.T."/>
            <person name="Hug L.A."/>
            <person name="Sharon I."/>
            <person name="Castelle C.J."/>
            <person name="Probst A.J."/>
            <person name="Thomas B.C."/>
            <person name="Singh A."/>
            <person name="Wilkins M.J."/>
            <person name="Karaoz U."/>
            <person name="Brodie E.L."/>
            <person name="Williams K.H."/>
            <person name="Hubbard S.S."/>
            <person name="Banfield J.F."/>
        </authorList>
    </citation>
    <scope>NUCLEOTIDE SEQUENCE [LARGE SCALE GENOMIC DNA]</scope>
</reference>
<gene>
    <name evidence="2" type="ORF">A3D53_03600</name>
</gene>
<sequence length="60" mass="6944">MKWYKKQMDQLKHSKSVATEPATSSGQPPGLKRPFAAPKMRIKKFIKPLEKRSRPKTDSF</sequence>
<accession>A0A1F6M9V0</accession>
<organism evidence="2 3">
    <name type="scientific">Candidatus Magasanikbacteria bacterium RIFCSPHIGHO2_02_FULL_45_10</name>
    <dbReference type="NCBI Taxonomy" id="1798679"/>
    <lineage>
        <taxon>Bacteria</taxon>
        <taxon>Candidatus Magasanikiibacteriota</taxon>
    </lineage>
</organism>
<evidence type="ECO:0000313" key="2">
    <source>
        <dbReference type="EMBL" id="OGH68350.1"/>
    </source>
</evidence>
<dbReference type="AlphaFoldDB" id="A0A1F6M9V0"/>
<feature type="compositionally biased region" description="Basic and acidic residues" evidence="1">
    <location>
        <begin position="1"/>
        <end position="12"/>
    </location>
</feature>
<proteinExistence type="predicted"/>
<evidence type="ECO:0000313" key="3">
    <source>
        <dbReference type="Proteomes" id="UP000176413"/>
    </source>
</evidence>
<protein>
    <submittedName>
        <fullName evidence="2">Uncharacterized protein</fullName>
    </submittedName>
</protein>
<dbReference type="Proteomes" id="UP000176413">
    <property type="component" value="Unassembled WGS sequence"/>
</dbReference>
<feature type="region of interest" description="Disordered" evidence="1">
    <location>
        <begin position="1"/>
        <end position="39"/>
    </location>
</feature>
<evidence type="ECO:0000256" key="1">
    <source>
        <dbReference type="SAM" id="MobiDB-lite"/>
    </source>
</evidence>
<comment type="caution">
    <text evidence="2">The sequence shown here is derived from an EMBL/GenBank/DDBJ whole genome shotgun (WGS) entry which is preliminary data.</text>
</comment>
<dbReference type="EMBL" id="MFQA01000046">
    <property type="protein sequence ID" value="OGH68350.1"/>
    <property type="molecule type" value="Genomic_DNA"/>
</dbReference>